<comment type="caution">
    <text evidence="1">The sequence shown here is derived from an EMBL/GenBank/DDBJ whole genome shotgun (WGS) entry which is preliminary data.</text>
</comment>
<sequence>MGTSPGLMHYSQQDSEHGVVKLVVIALPLRVTGAGICSHSCAWKGGLSKIGGASVQCARARGRARPAMDTDPAWRWSVGELELLPSSAGPPEGWVWEFPPVEG</sequence>
<dbReference type="AlphaFoldDB" id="A0AAD6V471"/>
<keyword evidence="2" id="KW-1185">Reference proteome</keyword>
<proteinExistence type="predicted"/>
<dbReference type="EMBL" id="JARJCW010000069">
    <property type="protein sequence ID" value="KAJ7199246.1"/>
    <property type="molecule type" value="Genomic_DNA"/>
</dbReference>
<gene>
    <name evidence="1" type="ORF">GGX14DRAFT_401545</name>
</gene>
<name>A0AAD6V471_9AGAR</name>
<evidence type="ECO:0000313" key="1">
    <source>
        <dbReference type="EMBL" id="KAJ7199246.1"/>
    </source>
</evidence>
<organism evidence="1 2">
    <name type="scientific">Mycena pura</name>
    <dbReference type="NCBI Taxonomy" id="153505"/>
    <lineage>
        <taxon>Eukaryota</taxon>
        <taxon>Fungi</taxon>
        <taxon>Dikarya</taxon>
        <taxon>Basidiomycota</taxon>
        <taxon>Agaricomycotina</taxon>
        <taxon>Agaricomycetes</taxon>
        <taxon>Agaricomycetidae</taxon>
        <taxon>Agaricales</taxon>
        <taxon>Marasmiineae</taxon>
        <taxon>Mycenaceae</taxon>
        <taxon>Mycena</taxon>
    </lineage>
</organism>
<evidence type="ECO:0000313" key="2">
    <source>
        <dbReference type="Proteomes" id="UP001219525"/>
    </source>
</evidence>
<reference evidence="1" key="1">
    <citation type="submission" date="2023-03" db="EMBL/GenBank/DDBJ databases">
        <title>Massive genome expansion in bonnet fungi (Mycena s.s.) driven by repeated elements and novel gene families across ecological guilds.</title>
        <authorList>
            <consortium name="Lawrence Berkeley National Laboratory"/>
            <person name="Harder C.B."/>
            <person name="Miyauchi S."/>
            <person name="Viragh M."/>
            <person name="Kuo A."/>
            <person name="Thoen E."/>
            <person name="Andreopoulos B."/>
            <person name="Lu D."/>
            <person name="Skrede I."/>
            <person name="Drula E."/>
            <person name="Henrissat B."/>
            <person name="Morin E."/>
            <person name="Kohler A."/>
            <person name="Barry K."/>
            <person name="LaButti K."/>
            <person name="Morin E."/>
            <person name="Salamov A."/>
            <person name="Lipzen A."/>
            <person name="Mereny Z."/>
            <person name="Hegedus B."/>
            <person name="Baldrian P."/>
            <person name="Stursova M."/>
            <person name="Weitz H."/>
            <person name="Taylor A."/>
            <person name="Grigoriev I.V."/>
            <person name="Nagy L.G."/>
            <person name="Martin F."/>
            <person name="Kauserud H."/>
        </authorList>
    </citation>
    <scope>NUCLEOTIDE SEQUENCE</scope>
    <source>
        <strain evidence="1">9144</strain>
    </source>
</reference>
<protein>
    <submittedName>
        <fullName evidence="1">Uncharacterized protein</fullName>
    </submittedName>
</protein>
<dbReference type="Proteomes" id="UP001219525">
    <property type="component" value="Unassembled WGS sequence"/>
</dbReference>
<accession>A0AAD6V471</accession>